<dbReference type="RefSeq" id="WP_015788788.1">
    <property type="nucleotide sequence ID" value="NC_013158.1"/>
</dbReference>
<proteinExistence type="predicted"/>
<dbReference type="EMBL" id="CP001687">
    <property type="protein sequence ID" value="ACV11212.1"/>
    <property type="molecule type" value="Genomic_DNA"/>
</dbReference>
<accession>C7NVC8</accession>
<name>C7NVC8_HALUD</name>
<gene>
    <name evidence="2" type="ordered locus">Huta_1029</name>
</gene>
<dbReference type="AlphaFoldDB" id="C7NVC8"/>
<feature type="region of interest" description="Disordered" evidence="1">
    <location>
        <begin position="20"/>
        <end position="112"/>
    </location>
</feature>
<feature type="compositionally biased region" description="Low complexity" evidence="1">
    <location>
        <begin position="58"/>
        <end position="110"/>
    </location>
</feature>
<protein>
    <submittedName>
        <fullName evidence="2">Uncharacterized protein</fullName>
    </submittedName>
</protein>
<dbReference type="KEGG" id="hut:Huta_1029"/>
<evidence type="ECO:0000313" key="2">
    <source>
        <dbReference type="EMBL" id="ACV11212.1"/>
    </source>
</evidence>
<evidence type="ECO:0000256" key="1">
    <source>
        <dbReference type="SAM" id="MobiDB-lite"/>
    </source>
</evidence>
<dbReference type="eggNOG" id="arCOG06227">
    <property type="taxonomic scope" value="Archaea"/>
</dbReference>
<organism evidence="2 3">
    <name type="scientific">Halorhabdus utahensis (strain DSM 12940 / JCM 11049 / AX-2)</name>
    <dbReference type="NCBI Taxonomy" id="519442"/>
    <lineage>
        <taxon>Archaea</taxon>
        <taxon>Methanobacteriati</taxon>
        <taxon>Methanobacteriota</taxon>
        <taxon>Stenosarchaea group</taxon>
        <taxon>Halobacteria</taxon>
        <taxon>Halobacteriales</taxon>
        <taxon>Haloarculaceae</taxon>
        <taxon>Halorhabdus</taxon>
    </lineage>
</organism>
<dbReference type="HOGENOM" id="CLU_686251_0_0_2"/>
<dbReference type="GeneID" id="31401023"/>
<evidence type="ECO:0000313" key="3">
    <source>
        <dbReference type="Proteomes" id="UP000002071"/>
    </source>
</evidence>
<sequence>MISRRHVLISLGASVTGAVAGCSSSGDDEPANTDTAIGTPVHTYTEHQPNETEVEVETPNGTTTVRNETTPENTTTPDNTTTPENTTTPDNTTTPENTTTPDNTTTPEETVPVHDYEPSQINAGDIHAQRLEESKPESTSSTIRRIDLEEIQSYDTRTEQLTELAVQVSKITGDRDAAADAINYIALTELDWTNEDNFRGNHTRFYNGGPGDWTQLLYQTQEDEQKQFDAFSPQANVTDKNNMIQNVPEDSYFDDSGTATRSYFDKSAFDTDHPEWGSKDWEGWHENLHQVIYGDTIDLINHDDFIASENFEIGFTDAGFELLEREFEEFDGWEFLDHINEEYEKARQGVQEYEHALEDDEYLRVGANIEQVDDIEEAEFLYDVGDLEEWETGAGMAPSPS</sequence>
<dbReference type="Proteomes" id="UP000002071">
    <property type="component" value="Chromosome"/>
</dbReference>
<dbReference type="PROSITE" id="PS51257">
    <property type="entry name" value="PROKAR_LIPOPROTEIN"/>
    <property type="match status" value="1"/>
</dbReference>
<reference evidence="2 3" key="1">
    <citation type="journal article" date="2009" name="Stand. Genomic Sci.">
        <title>Complete genome sequence of Halorhabdus utahensis type strain (AX-2).</title>
        <authorList>
            <person name="Anderson I."/>
            <person name="Tindall B.J."/>
            <person name="Pomrenke H."/>
            <person name="Goker M."/>
            <person name="Lapidus A."/>
            <person name="Nolan M."/>
            <person name="Copeland A."/>
            <person name="Glavina Del Rio T."/>
            <person name="Chen F."/>
            <person name="Tice H."/>
            <person name="Cheng J.F."/>
            <person name="Lucas S."/>
            <person name="Chertkov O."/>
            <person name="Bruce D."/>
            <person name="Brettin T."/>
            <person name="Detter J.C."/>
            <person name="Han C."/>
            <person name="Goodwin L."/>
            <person name="Land M."/>
            <person name="Hauser L."/>
            <person name="Chang Y.J."/>
            <person name="Jeffries C.D."/>
            <person name="Pitluck S."/>
            <person name="Pati A."/>
            <person name="Mavromatis K."/>
            <person name="Ivanova N."/>
            <person name="Ovchinnikova G."/>
            <person name="Chen A."/>
            <person name="Palaniappan K."/>
            <person name="Chain P."/>
            <person name="Rohde M."/>
            <person name="Bristow J."/>
            <person name="Eisen J.A."/>
            <person name="Markowitz V."/>
            <person name="Hugenholtz P."/>
            <person name="Kyrpides N.C."/>
            <person name="Klenk H.P."/>
        </authorList>
    </citation>
    <scope>NUCLEOTIDE SEQUENCE [LARGE SCALE GENOMIC DNA]</scope>
    <source>
        <strain evidence="3">DSM 12940 / JCM 11049 / AX-2</strain>
    </source>
</reference>
<keyword evidence="3" id="KW-1185">Reference proteome</keyword>